<dbReference type="AlphaFoldDB" id="A0AAJ0FT60"/>
<sequence>MATTYARDNGSTGMPTNKGVLSGVATFATHMAIGAFTGISLYNVIELNIGIFMCFKSRKGLYFWSMWLATQGVLLESLGFVLKFYDIVPRWEVSCTLTTVGWYLMVTGQSVVLYSRLNLVIEETRIVRGVLVMIVWNAITLHITTTVFTFGSLETGAEKFTRGSRILEIIQMTVFSAQELIISIIYIRGTIRFFRPVYSPHVRSVMMQLLLINVAIIAMDAGLLITEYMNYYAVQMAMKPAVYSVKLKLEFAVLNQLIRLSNPSHGLSFGLVEENARAMAGHEPSIAKPLGFRGWIRMLRCAHHHDRFAGNDINGASSTADMSGRRTARPCSDGDWIENELNMLSAKSSHKYDNGSHAIDVSDNRGVSETDSIQVREPNPAHL</sequence>
<proteinExistence type="predicted"/>
<keyword evidence="2" id="KW-1133">Transmembrane helix</keyword>
<feature type="transmembrane region" description="Helical" evidence="2">
    <location>
        <begin position="91"/>
        <end position="114"/>
    </location>
</feature>
<organism evidence="4 5">
    <name type="scientific">Conoideocrella luteorostrata</name>
    <dbReference type="NCBI Taxonomy" id="1105319"/>
    <lineage>
        <taxon>Eukaryota</taxon>
        <taxon>Fungi</taxon>
        <taxon>Dikarya</taxon>
        <taxon>Ascomycota</taxon>
        <taxon>Pezizomycotina</taxon>
        <taxon>Sordariomycetes</taxon>
        <taxon>Hypocreomycetidae</taxon>
        <taxon>Hypocreales</taxon>
        <taxon>Clavicipitaceae</taxon>
        <taxon>Conoideocrella</taxon>
    </lineage>
</organism>
<feature type="transmembrane region" description="Helical" evidence="2">
    <location>
        <begin position="209"/>
        <end position="229"/>
    </location>
</feature>
<keyword evidence="2" id="KW-0812">Transmembrane</keyword>
<dbReference type="InterPro" id="IPR056120">
    <property type="entry name" value="DUF7703"/>
</dbReference>
<dbReference type="PANTHER" id="PTHR37013">
    <property type="entry name" value="INTEGRAL MEMBRANE PROTEIN (AFU_ORTHOLOGUE AFUA_1G05950)-RELATED"/>
    <property type="match status" value="1"/>
</dbReference>
<keyword evidence="2" id="KW-0472">Membrane</keyword>
<feature type="transmembrane region" description="Helical" evidence="2">
    <location>
        <begin position="169"/>
        <end position="188"/>
    </location>
</feature>
<feature type="transmembrane region" description="Helical" evidence="2">
    <location>
        <begin position="126"/>
        <end position="149"/>
    </location>
</feature>
<accession>A0AAJ0FT60</accession>
<feature type="region of interest" description="Disordered" evidence="1">
    <location>
        <begin position="312"/>
        <end position="331"/>
    </location>
</feature>
<feature type="domain" description="DUF7703" evidence="3">
    <location>
        <begin position="28"/>
        <end position="261"/>
    </location>
</feature>
<feature type="region of interest" description="Disordered" evidence="1">
    <location>
        <begin position="348"/>
        <end position="383"/>
    </location>
</feature>
<evidence type="ECO:0000259" key="3">
    <source>
        <dbReference type="Pfam" id="PF24802"/>
    </source>
</evidence>
<dbReference type="PANTHER" id="PTHR37013:SF3">
    <property type="entry name" value="INTEGRAL MEMBRANE PROTEIN (AFU_ORTHOLOGUE AFUA_1G05950)"/>
    <property type="match status" value="1"/>
</dbReference>
<dbReference type="Pfam" id="PF24802">
    <property type="entry name" value="DUF7703"/>
    <property type="match status" value="1"/>
</dbReference>
<protein>
    <recommendedName>
        <fullName evidence="3">DUF7703 domain-containing protein</fullName>
    </recommendedName>
</protein>
<name>A0AAJ0FT60_9HYPO</name>
<feature type="transmembrane region" description="Helical" evidence="2">
    <location>
        <begin position="20"/>
        <end position="41"/>
    </location>
</feature>
<feature type="compositionally biased region" description="Basic and acidic residues" evidence="1">
    <location>
        <begin position="350"/>
        <end position="368"/>
    </location>
</feature>
<keyword evidence="5" id="KW-1185">Reference proteome</keyword>
<evidence type="ECO:0000313" key="4">
    <source>
        <dbReference type="EMBL" id="KAK2590353.1"/>
    </source>
</evidence>
<dbReference type="EMBL" id="JASWJB010000450">
    <property type="protein sequence ID" value="KAK2590353.1"/>
    <property type="molecule type" value="Genomic_DNA"/>
</dbReference>
<feature type="transmembrane region" description="Helical" evidence="2">
    <location>
        <begin position="61"/>
        <end position="85"/>
    </location>
</feature>
<comment type="caution">
    <text evidence="4">The sequence shown here is derived from an EMBL/GenBank/DDBJ whole genome shotgun (WGS) entry which is preliminary data.</text>
</comment>
<evidence type="ECO:0000256" key="1">
    <source>
        <dbReference type="SAM" id="MobiDB-lite"/>
    </source>
</evidence>
<dbReference type="Proteomes" id="UP001251528">
    <property type="component" value="Unassembled WGS sequence"/>
</dbReference>
<evidence type="ECO:0000313" key="5">
    <source>
        <dbReference type="Proteomes" id="UP001251528"/>
    </source>
</evidence>
<evidence type="ECO:0000256" key="2">
    <source>
        <dbReference type="SAM" id="Phobius"/>
    </source>
</evidence>
<gene>
    <name evidence="4" type="ORF">QQS21_011963</name>
</gene>
<reference evidence="4" key="1">
    <citation type="submission" date="2023-06" db="EMBL/GenBank/DDBJ databases">
        <title>Conoideocrella luteorostrata (Hypocreales: Clavicipitaceae), a potential biocontrol fungus for elongate hemlock scale in United States Christmas tree production areas.</title>
        <authorList>
            <person name="Barrett H."/>
            <person name="Lovett B."/>
            <person name="Macias A.M."/>
            <person name="Stajich J.E."/>
            <person name="Kasson M.T."/>
        </authorList>
    </citation>
    <scope>NUCLEOTIDE SEQUENCE</scope>
    <source>
        <strain evidence="4">ARSEF 14590</strain>
    </source>
</reference>